<sequence>MFPRITSILLSLIALAQSKPTVNLGNTIVTGVSFSNVEFYGGIPYAEPPVGRLLFKAPVLKRALNVPTFNATTYGIPCLQDPNTNPGAMSPSSEDCLTINIYKPAGLASTDSLPVMAYIHGGGFVAGASSTYNASAIISQSINRGTPVIYASFNYRLGPLGFPAGREAFTRHALNLGLRDQLTALQWIQDNIAVFNGDKSKVTVFGESAGAISLGVLFLNSNLEKLARAAILQSGGPATTPVFDHSRRQGDWDNFVRAVPECADGVHTGNSITCLQAANSSALLQALVTSSGQANEGYPWVPTLDGPSGLLPALPSVLFTAGKFARMPFIAGTNLDEGTFFTTPLTNSTAMIRSYLISNYTSPAVAAEKLDSAVERLLQLYPDVPALGSPFNTGNDTFGLSSQYKRYSAIMGDLMFQSQRRAWIQAASKFGVKTFGYLFTDPAPPIVIPTLGNRLASLDALGVTHTADILYVYGDEAGVGGSPSAVALSTRMIDYWVSFATSLDPNDGLGSARPVWSEYGCDAQMLLQFNGDNTTLIPDTYREEQTSFINSNAAVFSH</sequence>
<reference evidence="3" key="1">
    <citation type="submission" date="2023-03" db="EMBL/GenBank/DDBJ databases">
        <title>Massive genome expansion in bonnet fungi (Mycena s.s.) driven by repeated elements and novel gene families across ecological guilds.</title>
        <authorList>
            <consortium name="Lawrence Berkeley National Laboratory"/>
            <person name="Harder C.B."/>
            <person name="Miyauchi S."/>
            <person name="Viragh M."/>
            <person name="Kuo A."/>
            <person name="Thoen E."/>
            <person name="Andreopoulos B."/>
            <person name="Lu D."/>
            <person name="Skrede I."/>
            <person name="Drula E."/>
            <person name="Henrissat B."/>
            <person name="Morin E."/>
            <person name="Kohler A."/>
            <person name="Barry K."/>
            <person name="LaButti K."/>
            <person name="Morin E."/>
            <person name="Salamov A."/>
            <person name="Lipzen A."/>
            <person name="Mereny Z."/>
            <person name="Hegedus B."/>
            <person name="Baldrian P."/>
            <person name="Stursova M."/>
            <person name="Weitz H."/>
            <person name="Taylor A."/>
            <person name="Grigoriev I.V."/>
            <person name="Nagy L.G."/>
            <person name="Martin F."/>
            <person name="Kauserud H."/>
        </authorList>
    </citation>
    <scope>NUCLEOTIDE SEQUENCE</scope>
    <source>
        <strain evidence="3">CBHHK067</strain>
    </source>
</reference>
<dbReference type="InterPro" id="IPR050309">
    <property type="entry name" value="Type-B_Carboxylest/Lipase"/>
</dbReference>
<protein>
    <submittedName>
        <fullName evidence="3">Extracellular triacylglycerol lipase</fullName>
    </submittedName>
</protein>
<gene>
    <name evidence="3" type="ORF">B0H17DRAFT_1338490</name>
</gene>
<keyword evidence="1" id="KW-0732">Signal</keyword>
<dbReference type="EMBL" id="JARKIE010000341">
    <property type="protein sequence ID" value="KAJ7652949.1"/>
    <property type="molecule type" value="Genomic_DNA"/>
</dbReference>
<comment type="caution">
    <text evidence="3">The sequence shown here is derived from an EMBL/GenBank/DDBJ whole genome shotgun (WGS) entry which is preliminary data.</text>
</comment>
<evidence type="ECO:0000259" key="2">
    <source>
        <dbReference type="Pfam" id="PF00135"/>
    </source>
</evidence>
<dbReference type="Proteomes" id="UP001221757">
    <property type="component" value="Unassembled WGS sequence"/>
</dbReference>
<feature type="domain" description="Carboxylesterase type B" evidence="2">
    <location>
        <begin position="24"/>
        <end position="548"/>
    </location>
</feature>
<dbReference type="Gene3D" id="3.40.50.1820">
    <property type="entry name" value="alpha/beta hydrolase"/>
    <property type="match status" value="1"/>
</dbReference>
<dbReference type="Pfam" id="PF00135">
    <property type="entry name" value="COesterase"/>
    <property type="match status" value="1"/>
</dbReference>
<dbReference type="InterPro" id="IPR002018">
    <property type="entry name" value="CarbesteraseB"/>
</dbReference>
<evidence type="ECO:0000256" key="1">
    <source>
        <dbReference type="SAM" id="SignalP"/>
    </source>
</evidence>
<dbReference type="SUPFAM" id="SSF53474">
    <property type="entry name" value="alpha/beta-Hydrolases"/>
    <property type="match status" value="1"/>
</dbReference>
<feature type="signal peptide" evidence="1">
    <location>
        <begin position="1"/>
        <end position="18"/>
    </location>
</feature>
<dbReference type="PANTHER" id="PTHR11559">
    <property type="entry name" value="CARBOXYLESTERASE"/>
    <property type="match status" value="1"/>
</dbReference>
<dbReference type="InterPro" id="IPR019819">
    <property type="entry name" value="Carboxylesterase_B_CS"/>
</dbReference>
<keyword evidence="4" id="KW-1185">Reference proteome</keyword>
<organism evidence="3 4">
    <name type="scientific">Mycena rosella</name>
    <name type="common">Pink bonnet</name>
    <name type="synonym">Agaricus rosellus</name>
    <dbReference type="NCBI Taxonomy" id="1033263"/>
    <lineage>
        <taxon>Eukaryota</taxon>
        <taxon>Fungi</taxon>
        <taxon>Dikarya</taxon>
        <taxon>Basidiomycota</taxon>
        <taxon>Agaricomycotina</taxon>
        <taxon>Agaricomycetes</taxon>
        <taxon>Agaricomycetidae</taxon>
        <taxon>Agaricales</taxon>
        <taxon>Marasmiineae</taxon>
        <taxon>Mycenaceae</taxon>
        <taxon>Mycena</taxon>
    </lineage>
</organism>
<feature type="chain" id="PRO_5042018125" evidence="1">
    <location>
        <begin position="19"/>
        <end position="558"/>
    </location>
</feature>
<evidence type="ECO:0000313" key="4">
    <source>
        <dbReference type="Proteomes" id="UP001221757"/>
    </source>
</evidence>
<dbReference type="PROSITE" id="PS00941">
    <property type="entry name" value="CARBOXYLESTERASE_B_2"/>
    <property type="match status" value="1"/>
</dbReference>
<evidence type="ECO:0000313" key="3">
    <source>
        <dbReference type="EMBL" id="KAJ7652949.1"/>
    </source>
</evidence>
<proteinExistence type="predicted"/>
<dbReference type="InterPro" id="IPR029058">
    <property type="entry name" value="AB_hydrolase_fold"/>
</dbReference>
<name>A0AAD7CM90_MYCRO</name>
<dbReference type="AlphaFoldDB" id="A0AAD7CM90"/>
<accession>A0AAD7CM90</accession>